<name>A0A494VYS8_9SPHI</name>
<reference evidence="1 2" key="1">
    <citation type="submission" date="2018-10" db="EMBL/GenBank/DDBJ databases">
        <title>Genome sequencing of Mucilaginibacter sp. HYN0043.</title>
        <authorList>
            <person name="Kim M."/>
            <person name="Yi H."/>
        </authorList>
    </citation>
    <scope>NUCLEOTIDE SEQUENCE [LARGE SCALE GENOMIC DNA]</scope>
    <source>
        <strain evidence="1 2">HYN0043</strain>
    </source>
</reference>
<dbReference type="OrthoDB" id="769134at2"/>
<dbReference type="KEGG" id="muh:HYN43_013000"/>
<dbReference type="Proteomes" id="UP000270046">
    <property type="component" value="Chromosome"/>
</dbReference>
<gene>
    <name evidence="1" type="ORF">HYN43_013000</name>
</gene>
<evidence type="ECO:0000313" key="1">
    <source>
        <dbReference type="EMBL" id="AYL96152.1"/>
    </source>
</evidence>
<dbReference type="AlphaFoldDB" id="A0A494VYS8"/>
<keyword evidence="2" id="KW-1185">Reference proteome</keyword>
<sequence>MRNNYKLCKFMKTPIPSSQKTINLLLLAGMFSTCLSACKKDKPQPPEPVKSIMGDWYTSLKTGEQRTHIYFFSDSTVATRKLPYADGETTDTVYSGRFRTQGDSLKISITEKTINQQGAVLSKEPSNIKIFQQATYKITGPNLVLNYTDTDGAAARITFLRLLPLM</sequence>
<evidence type="ECO:0008006" key="3">
    <source>
        <dbReference type="Google" id="ProtNLM"/>
    </source>
</evidence>
<dbReference type="EMBL" id="CP032869">
    <property type="protein sequence ID" value="AYL96152.1"/>
    <property type="molecule type" value="Genomic_DNA"/>
</dbReference>
<evidence type="ECO:0000313" key="2">
    <source>
        <dbReference type="Proteomes" id="UP000270046"/>
    </source>
</evidence>
<proteinExistence type="predicted"/>
<protein>
    <recommendedName>
        <fullName evidence="3">Lipocalin-like domain-containing protein</fullName>
    </recommendedName>
</protein>
<organism evidence="1 2">
    <name type="scientific">Mucilaginibacter celer</name>
    <dbReference type="NCBI Taxonomy" id="2305508"/>
    <lineage>
        <taxon>Bacteria</taxon>
        <taxon>Pseudomonadati</taxon>
        <taxon>Bacteroidota</taxon>
        <taxon>Sphingobacteriia</taxon>
        <taxon>Sphingobacteriales</taxon>
        <taxon>Sphingobacteriaceae</taxon>
        <taxon>Mucilaginibacter</taxon>
    </lineage>
</organism>
<accession>A0A494VYS8</accession>